<dbReference type="InterPro" id="IPR036250">
    <property type="entry name" value="AcylCo_DH-like_C"/>
</dbReference>
<keyword evidence="3" id="KW-0274">FAD</keyword>
<evidence type="ECO:0000259" key="4">
    <source>
        <dbReference type="Pfam" id="PF00441"/>
    </source>
</evidence>
<dbReference type="Gene3D" id="3.40.50.1220">
    <property type="entry name" value="TPP-binding domain"/>
    <property type="match status" value="1"/>
</dbReference>
<dbReference type="Proteomes" id="UP001589691">
    <property type="component" value="Unassembled WGS sequence"/>
</dbReference>
<dbReference type="SUPFAM" id="SSF56645">
    <property type="entry name" value="Acyl-CoA dehydrogenase NM domain-like"/>
    <property type="match status" value="1"/>
</dbReference>
<dbReference type="RefSeq" id="WP_137643641.1">
    <property type="nucleotide sequence ID" value="NZ_BJEA01000022.1"/>
</dbReference>
<dbReference type="Gene3D" id="2.40.110.10">
    <property type="entry name" value="Butyryl-CoA Dehydrogenase, subunit A, domain 2"/>
    <property type="match status" value="1"/>
</dbReference>
<gene>
    <name evidence="5" type="ORF">ACFFLI_01215</name>
</gene>
<dbReference type="SUPFAM" id="SSF52467">
    <property type="entry name" value="DHS-like NAD/FAD-binding domain"/>
    <property type="match status" value="1"/>
</dbReference>
<dbReference type="SUPFAM" id="SSF47203">
    <property type="entry name" value="Acyl-CoA dehydrogenase C-terminal domain-like"/>
    <property type="match status" value="1"/>
</dbReference>
<dbReference type="InterPro" id="IPR009100">
    <property type="entry name" value="AcylCoA_DH/oxidase_NM_dom_sf"/>
</dbReference>
<dbReference type="PANTHER" id="PTHR43884">
    <property type="entry name" value="ACYL-COA DEHYDROGENASE"/>
    <property type="match status" value="1"/>
</dbReference>
<evidence type="ECO:0000256" key="1">
    <source>
        <dbReference type="ARBA" id="ARBA00009347"/>
    </source>
</evidence>
<evidence type="ECO:0000256" key="3">
    <source>
        <dbReference type="ARBA" id="ARBA00022827"/>
    </source>
</evidence>
<evidence type="ECO:0000313" key="5">
    <source>
        <dbReference type="EMBL" id="MFB9768494.1"/>
    </source>
</evidence>
<sequence>MTLHLTEKQALWWRQLRALKRQELAALASDVETHGHLSADLIAALKRAKLFEAGPSAERVQRQVLTAWAVSENSAGVGVRLITSWQVANLVAEYGTTVQKRALDANPIAALPNLAGDVLDLEPVAAVETADGWQLTGQFTTVINADLGGQLLIIAHAPADQPSAFLIPLERAGVQPAVAPGLLGLRGVAVADVRLDHVVVTSADRLGAVGAGITLMRQAQAYGRLLLTALMAGLYQRADHLVRVMAVREQPPLAELAPLTAQTQSLALLALNAASQADAAEDFEPAANLAGLMANRVGTAPLAPLFEILGPYAYSEQSPLLTLYRDLATLPRLLGTETELRETVAQAQFAQAAAPAATPTDGTAPERLAVADLHRVVKQLHLTHDVPVKVGTLITAKRLLVLGTGAQDPQDQAKARQLAKWIGAAVAVTPALAQASSAPLTPVLDRSVHPEVLLTVGVLGDDALLMNILGAQHVVAVSSNDQAPVIAVAQQAFVGRAADFLDGMIAALN</sequence>
<comment type="caution">
    <text evidence="5">The sequence shown here is derived from an EMBL/GenBank/DDBJ whole genome shotgun (WGS) entry which is preliminary data.</text>
</comment>
<reference evidence="5 6" key="1">
    <citation type="submission" date="2024-09" db="EMBL/GenBank/DDBJ databases">
        <authorList>
            <person name="Sun Q."/>
            <person name="Mori K."/>
        </authorList>
    </citation>
    <scope>NUCLEOTIDE SEQUENCE [LARGE SCALE GENOMIC DNA]</scope>
    <source>
        <strain evidence="5 6">TBRC 4576</strain>
    </source>
</reference>
<evidence type="ECO:0000313" key="6">
    <source>
        <dbReference type="Proteomes" id="UP001589691"/>
    </source>
</evidence>
<dbReference type="InterPro" id="IPR009075">
    <property type="entry name" value="AcylCo_DH/oxidase_C"/>
</dbReference>
<protein>
    <submittedName>
        <fullName evidence="5">Acyl-CoA dehydrogenase family protein</fullName>
    </submittedName>
</protein>
<proteinExistence type="inferred from homology"/>
<organism evidence="5 6">
    <name type="scientific">Lactiplantibacillus modestisalitolerans</name>
    <dbReference type="NCBI Taxonomy" id="1457219"/>
    <lineage>
        <taxon>Bacteria</taxon>
        <taxon>Bacillati</taxon>
        <taxon>Bacillota</taxon>
        <taxon>Bacilli</taxon>
        <taxon>Lactobacillales</taxon>
        <taxon>Lactobacillaceae</taxon>
        <taxon>Lactiplantibacillus</taxon>
    </lineage>
</organism>
<evidence type="ECO:0000256" key="2">
    <source>
        <dbReference type="ARBA" id="ARBA00022630"/>
    </source>
</evidence>
<keyword evidence="6" id="KW-1185">Reference proteome</keyword>
<dbReference type="InterPro" id="IPR046373">
    <property type="entry name" value="Acyl-CoA_Oxase/DH_mid-dom_sf"/>
</dbReference>
<keyword evidence="2" id="KW-0285">Flavoprotein</keyword>
<feature type="domain" description="Acyl-CoA dehydrogenase/oxidase C-terminal" evidence="4">
    <location>
        <begin position="210"/>
        <end position="347"/>
    </location>
</feature>
<comment type="similarity">
    <text evidence="1">Belongs to the acyl-CoA dehydrogenase family.</text>
</comment>
<name>A0ABV5WQT6_9LACO</name>
<dbReference type="Gene3D" id="1.20.140.10">
    <property type="entry name" value="Butyryl-CoA Dehydrogenase, subunit A, domain 3"/>
    <property type="match status" value="1"/>
</dbReference>
<dbReference type="Pfam" id="PF00441">
    <property type="entry name" value="Acyl-CoA_dh_1"/>
    <property type="match status" value="1"/>
</dbReference>
<accession>A0ABV5WQT6</accession>
<dbReference type="PANTHER" id="PTHR43884:SF12">
    <property type="entry name" value="ISOVALERYL-COA DEHYDROGENASE, MITOCHONDRIAL-RELATED"/>
    <property type="match status" value="1"/>
</dbReference>
<dbReference type="InterPro" id="IPR029035">
    <property type="entry name" value="DHS-like_NAD/FAD-binding_dom"/>
</dbReference>
<dbReference type="EMBL" id="JBHLZY010000003">
    <property type="protein sequence ID" value="MFB9768494.1"/>
    <property type="molecule type" value="Genomic_DNA"/>
</dbReference>